<dbReference type="PANTHER" id="PTHR38445">
    <property type="entry name" value="HTH-TYPE TRANSCRIPTIONAL REPRESSOR YTRA"/>
    <property type="match status" value="1"/>
</dbReference>
<dbReference type="InterPro" id="IPR036390">
    <property type="entry name" value="WH_DNA-bd_sf"/>
</dbReference>
<keyword evidence="1" id="KW-0805">Transcription regulation</keyword>
<evidence type="ECO:0000256" key="3">
    <source>
        <dbReference type="ARBA" id="ARBA00023163"/>
    </source>
</evidence>
<keyword evidence="6" id="KW-1185">Reference proteome</keyword>
<dbReference type="AlphaFoldDB" id="A0A518BET7"/>
<protein>
    <submittedName>
        <fullName evidence="5">HTH-type transcriptional repressor YtrA</fullName>
    </submittedName>
</protein>
<proteinExistence type="predicted"/>
<dbReference type="Proteomes" id="UP000316921">
    <property type="component" value="Chromosome"/>
</dbReference>
<evidence type="ECO:0000313" key="6">
    <source>
        <dbReference type="Proteomes" id="UP000316921"/>
    </source>
</evidence>
<dbReference type="SUPFAM" id="SSF46785">
    <property type="entry name" value="Winged helix' DNA-binding domain"/>
    <property type="match status" value="1"/>
</dbReference>
<keyword evidence="2" id="KW-0238">DNA-binding</keyword>
<dbReference type="GO" id="GO:0003677">
    <property type="term" value="F:DNA binding"/>
    <property type="evidence" value="ECO:0007669"/>
    <property type="project" value="UniProtKB-KW"/>
</dbReference>
<dbReference type="Pfam" id="PF00392">
    <property type="entry name" value="GntR"/>
    <property type="match status" value="1"/>
</dbReference>
<dbReference type="InterPro" id="IPR036388">
    <property type="entry name" value="WH-like_DNA-bd_sf"/>
</dbReference>
<dbReference type="EMBL" id="CP036287">
    <property type="protein sequence ID" value="QDU65472.1"/>
    <property type="molecule type" value="Genomic_DNA"/>
</dbReference>
<reference evidence="5 6" key="1">
    <citation type="submission" date="2019-02" db="EMBL/GenBank/DDBJ databases">
        <title>Deep-cultivation of Planctomycetes and their phenomic and genomic characterization uncovers novel biology.</title>
        <authorList>
            <person name="Wiegand S."/>
            <person name="Jogler M."/>
            <person name="Boedeker C."/>
            <person name="Pinto D."/>
            <person name="Vollmers J."/>
            <person name="Rivas-Marin E."/>
            <person name="Kohn T."/>
            <person name="Peeters S.H."/>
            <person name="Heuer A."/>
            <person name="Rast P."/>
            <person name="Oberbeckmann S."/>
            <person name="Bunk B."/>
            <person name="Jeske O."/>
            <person name="Meyerdierks A."/>
            <person name="Storesund J.E."/>
            <person name="Kallscheuer N."/>
            <person name="Luecker S."/>
            <person name="Lage O.M."/>
            <person name="Pohl T."/>
            <person name="Merkel B.J."/>
            <person name="Hornburger P."/>
            <person name="Mueller R.-W."/>
            <person name="Bruemmer F."/>
            <person name="Labrenz M."/>
            <person name="Spormann A.M."/>
            <person name="Op den Camp H."/>
            <person name="Overmann J."/>
            <person name="Amann R."/>
            <person name="Jetten M.S.M."/>
            <person name="Mascher T."/>
            <person name="Medema M.H."/>
            <person name="Devos D.P."/>
            <person name="Kaster A.-K."/>
            <person name="Ovreas L."/>
            <person name="Rohde M."/>
            <person name="Galperin M.Y."/>
            <person name="Jogler C."/>
        </authorList>
    </citation>
    <scope>NUCLEOTIDE SEQUENCE [LARGE SCALE GENOMIC DNA]</scope>
    <source>
        <strain evidence="5 6">Pla133</strain>
    </source>
</reference>
<gene>
    <name evidence="5" type="primary">ytrA_2</name>
    <name evidence="5" type="ORF">Pla133_05370</name>
</gene>
<evidence type="ECO:0000259" key="4">
    <source>
        <dbReference type="PROSITE" id="PS50949"/>
    </source>
</evidence>
<feature type="domain" description="HTH gntR-type" evidence="4">
    <location>
        <begin position="12"/>
        <end position="80"/>
    </location>
</feature>
<keyword evidence="3" id="KW-0804">Transcription</keyword>
<dbReference type="GO" id="GO:0003700">
    <property type="term" value="F:DNA-binding transcription factor activity"/>
    <property type="evidence" value="ECO:0007669"/>
    <property type="project" value="InterPro"/>
</dbReference>
<dbReference type="PANTHER" id="PTHR38445:SF9">
    <property type="entry name" value="HTH-TYPE TRANSCRIPTIONAL REPRESSOR YTRA"/>
    <property type="match status" value="1"/>
</dbReference>
<name>A0A518BET7_9BACT</name>
<dbReference type="KEGG" id="pbap:Pla133_05370"/>
<evidence type="ECO:0000256" key="2">
    <source>
        <dbReference type="ARBA" id="ARBA00023125"/>
    </source>
</evidence>
<dbReference type="PROSITE" id="PS50949">
    <property type="entry name" value="HTH_GNTR"/>
    <property type="match status" value="1"/>
</dbReference>
<organism evidence="5 6">
    <name type="scientific">Engelhardtia mirabilis</name>
    <dbReference type="NCBI Taxonomy" id="2528011"/>
    <lineage>
        <taxon>Bacteria</taxon>
        <taxon>Pseudomonadati</taxon>
        <taxon>Planctomycetota</taxon>
        <taxon>Planctomycetia</taxon>
        <taxon>Planctomycetia incertae sedis</taxon>
        <taxon>Engelhardtia</taxon>
    </lineage>
</organism>
<evidence type="ECO:0000256" key="1">
    <source>
        <dbReference type="ARBA" id="ARBA00023015"/>
    </source>
</evidence>
<dbReference type="InterPro" id="IPR000524">
    <property type="entry name" value="Tscrpt_reg_HTH_GntR"/>
</dbReference>
<evidence type="ECO:0000313" key="5">
    <source>
        <dbReference type="EMBL" id="QDU65472.1"/>
    </source>
</evidence>
<sequence>MIDWRVDTEAPEPPSQQLVERCLDGIARGDLAPGDKLPSVRALAGLALVNHNTVARAYRELDLIGAVRGEGGRGVFVTEAGPQIARQRRAATTWSDFERALETALRAGHSIEDLSERVRTAESKRRPA</sequence>
<accession>A0A518BET7</accession>
<dbReference type="SMART" id="SM00345">
    <property type="entry name" value="HTH_GNTR"/>
    <property type="match status" value="1"/>
</dbReference>
<dbReference type="Gene3D" id="1.10.10.10">
    <property type="entry name" value="Winged helix-like DNA-binding domain superfamily/Winged helix DNA-binding domain"/>
    <property type="match status" value="1"/>
</dbReference>